<comment type="cofactor">
    <cofactor evidence="1">
        <name>FAD</name>
        <dbReference type="ChEBI" id="CHEBI:57692"/>
    </cofactor>
</comment>
<dbReference type="AlphaFoldDB" id="A0A2T4YNM2"/>
<evidence type="ECO:0000313" key="10">
    <source>
        <dbReference type="EMBL" id="PTM45012.1"/>
    </source>
</evidence>
<dbReference type="EMBL" id="PZZN01000003">
    <property type="protein sequence ID" value="PTM45012.1"/>
    <property type="molecule type" value="Genomic_DNA"/>
</dbReference>
<dbReference type="InterPro" id="IPR036188">
    <property type="entry name" value="FAD/NAD-bd_sf"/>
</dbReference>
<evidence type="ECO:0000256" key="3">
    <source>
        <dbReference type="ARBA" id="ARBA00022630"/>
    </source>
</evidence>
<keyword evidence="4" id="KW-0274">FAD</keyword>
<dbReference type="Pfam" id="PF00743">
    <property type="entry name" value="FMO-like"/>
    <property type="match status" value="1"/>
</dbReference>
<dbReference type="Gene3D" id="3.50.50.60">
    <property type="entry name" value="FAD/NAD(P)-binding domain"/>
    <property type="match status" value="3"/>
</dbReference>
<dbReference type="PANTHER" id="PTHR43872">
    <property type="entry name" value="MONOOXYGENASE, PUTATIVE (AFU_ORTHOLOGUE AFUA_8G02570)-RELATED"/>
    <property type="match status" value="1"/>
</dbReference>
<dbReference type="PRINTS" id="PR00111">
    <property type="entry name" value="ABHYDROLASE"/>
</dbReference>
<dbReference type="Pfam" id="PF00561">
    <property type="entry name" value="Abhydrolase_1"/>
    <property type="match status" value="1"/>
</dbReference>
<evidence type="ECO:0000256" key="2">
    <source>
        <dbReference type="ARBA" id="ARBA00010139"/>
    </source>
</evidence>
<dbReference type="InterPro" id="IPR029058">
    <property type="entry name" value="AB_hydrolase_fold"/>
</dbReference>
<dbReference type="Gene3D" id="3.40.50.1820">
    <property type="entry name" value="alpha/beta hydrolase"/>
    <property type="match status" value="1"/>
</dbReference>
<dbReference type="GO" id="GO:0050661">
    <property type="term" value="F:NADP binding"/>
    <property type="evidence" value="ECO:0007669"/>
    <property type="project" value="InterPro"/>
</dbReference>
<dbReference type="Pfam" id="PF13450">
    <property type="entry name" value="NAD_binding_8"/>
    <property type="match status" value="1"/>
</dbReference>
<reference evidence="10 11" key="1">
    <citation type="submission" date="2018-04" db="EMBL/GenBank/DDBJ databases">
        <title>Genomic Encyclopedia of Type Strains, Phase III (KMG-III): the genomes of soil and plant-associated and newly described type strains.</title>
        <authorList>
            <person name="Whitman W."/>
        </authorList>
    </citation>
    <scope>NUCLEOTIDE SEQUENCE [LARGE SCALE GENOMIC DNA]</scope>
    <source>
        <strain evidence="10 11">NW12</strain>
    </source>
</reference>
<organism evidence="10 11">
    <name type="scientific">Sphingomonas aerolata</name>
    <dbReference type="NCBI Taxonomy" id="185951"/>
    <lineage>
        <taxon>Bacteria</taxon>
        <taxon>Pseudomonadati</taxon>
        <taxon>Pseudomonadota</taxon>
        <taxon>Alphaproteobacteria</taxon>
        <taxon>Sphingomonadales</taxon>
        <taxon>Sphingomonadaceae</taxon>
        <taxon>Sphingomonas</taxon>
    </lineage>
</organism>
<evidence type="ECO:0000256" key="6">
    <source>
        <dbReference type="ARBA" id="ARBA00023002"/>
    </source>
</evidence>
<evidence type="ECO:0000259" key="9">
    <source>
        <dbReference type="Pfam" id="PF00561"/>
    </source>
</evidence>
<protein>
    <submittedName>
        <fullName evidence="10">Cation diffusion facilitator CzcD-associated flavoprotein CzcO</fullName>
    </submittedName>
</protein>
<dbReference type="InterPro" id="IPR051820">
    <property type="entry name" value="FAD-binding_MO"/>
</dbReference>
<dbReference type="GO" id="GO:0004499">
    <property type="term" value="F:N,N-dimethylaniline monooxygenase activity"/>
    <property type="evidence" value="ECO:0007669"/>
    <property type="project" value="InterPro"/>
</dbReference>
<gene>
    <name evidence="10" type="ORF">C8J24_3229</name>
</gene>
<feature type="transmembrane region" description="Helical" evidence="8">
    <location>
        <begin position="511"/>
        <end position="533"/>
    </location>
</feature>
<evidence type="ECO:0000313" key="11">
    <source>
        <dbReference type="Proteomes" id="UP000240996"/>
    </source>
</evidence>
<keyword evidence="3" id="KW-0285">Flavoprotein</keyword>
<dbReference type="RefSeq" id="WP_107933923.1">
    <property type="nucleotide sequence ID" value="NZ_PZZN01000003.1"/>
</dbReference>
<evidence type="ECO:0000256" key="4">
    <source>
        <dbReference type="ARBA" id="ARBA00022827"/>
    </source>
</evidence>
<keyword evidence="7" id="KW-0503">Monooxygenase</keyword>
<sequence>MAIETASIPSASGAAEELDIVIVGAGLSGIDAGYRFQTECPGKSYAILEARDAIGGTWDLFRYPGIRSDSDMYTLGFPFRPWPSDQAIAGGDAIRDYIADTARAFGIDAHIRFGRRVVRAAWSSADARWTVEVERDGAASERIVCRFLYMGSGYYDYDAGFTPPFEGVEDYAGQLVHPQHWPADLDWAGKRVVVIGSGATAVTLVPSLAEKAAHVTMLQRSPTYIVSRPSQDGFARWTHRVLPKSIADSATKWKSVGLGIATYAYARKRPDHMKALILKGVRAQLPEKYEVERDFEPRYDPWDQRICLVPDADLFEAMRGGKAEIVTDHVARFTPTGIALRSGRELRADIVVTATGLVLRLLGGVELVVDGQVVNPADRLIYKGMMVSDVPNLALAFGYTNASWTLKCDLSARYACRLLRHMDANGYDMCTPTHDDPSVTPEPMLGFTSGYVQRANAILPHQGSKAPWKVHQNYALDLAALKFGKLEDGTMRFDKARGATTPAPVESPRSAVSIGAVTAAAAIAAVGGLALFAKLSQRRTERMIPADGAFIDVDGRRMHYLDRGTGPTIVMIHGLAGQMRNFSYALLDRLATEYRVILIDRPGSGYSAPGETANIRAQAAQIARFVAALELEKPLVVGHSLGGAVALALAIDHPEAVGGLALIAPLTQPQDSAPSAFAALAIVSPAARKAVAWTLATPAAILAGEKGAAAAFAPEAVPADFATRGGGALVSRPANFEAASADLVAANDDLPDMVARYHGLWLPVAILYGRDDQILDPEVHGARFADMVPHAALTLIDGGHMIPVTRPDETAAWIRTQADRLG</sequence>
<comment type="similarity">
    <text evidence="2">Belongs to the FAD-binding monooxygenase family.</text>
</comment>
<evidence type="ECO:0000256" key="5">
    <source>
        <dbReference type="ARBA" id="ARBA00022857"/>
    </source>
</evidence>
<keyword evidence="6" id="KW-0560">Oxidoreductase</keyword>
<evidence type="ECO:0000256" key="8">
    <source>
        <dbReference type="SAM" id="Phobius"/>
    </source>
</evidence>
<feature type="domain" description="AB hydrolase-1" evidence="9">
    <location>
        <begin position="567"/>
        <end position="806"/>
    </location>
</feature>
<comment type="caution">
    <text evidence="10">The sequence shown here is derived from an EMBL/GenBank/DDBJ whole genome shotgun (WGS) entry which is preliminary data.</text>
</comment>
<dbReference type="SUPFAM" id="SSF51905">
    <property type="entry name" value="FAD/NAD(P)-binding domain"/>
    <property type="match status" value="1"/>
</dbReference>
<evidence type="ECO:0000256" key="7">
    <source>
        <dbReference type="ARBA" id="ARBA00023033"/>
    </source>
</evidence>
<dbReference type="FunFam" id="3.50.50.60:FF:000228">
    <property type="entry name" value="FAD-containing monooxygenase EthA"/>
    <property type="match status" value="1"/>
</dbReference>
<keyword evidence="8" id="KW-0812">Transmembrane</keyword>
<dbReference type="PANTHER" id="PTHR43872:SF1">
    <property type="entry name" value="MONOOXYGENASE, PUTATIVE (AFU_ORTHOLOGUE AFUA_8G02570)-RELATED"/>
    <property type="match status" value="1"/>
</dbReference>
<dbReference type="SUPFAM" id="SSF53474">
    <property type="entry name" value="alpha/beta-Hydrolases"/>
    <property type="match status" value="1"/>
</dbReference>
<name>A0A2T4YNM2_9SPHN</name>
<proteinExistence type="inferred from homology"/>
<keyword evidence="11" id="KW-1185">Reference proteome</keyword>
<dbReference type="InterPro" id="IPR000073">
    <property type="entry name" value="AB_hydrolase_1"/>
</dbReference>
<dbReference type="InterPro" id="IPR020946">
    <property type="entry name" value="Flavin_mOase-like"/>
</dbReference>
<keyword evidence="8" id="KW-1133">Transmembrane helix</keyword>
<dbReference type="GO" id="GO:0050660">
    <property type="term" value="F:flavin adenine dinucleotide binding"/>
    <property type="evidence" value="ECO:0007669"/>
    <property type="project" value="InterPro"/>
</dbReference>
<evidence type="ECO:0000256" key="1">
    <source>
        <dbReference type="ARBA" id="ARBA00001974"/>
    </source>
</evidence>
<dbReference type="Proteomes" id="UP000240996">
    <property type="component" value="Unassembled WGS sequence"/>
</dbReference>
<keyword evidence="8" id="KW-0472">Membrane</keyword>
<keyword evidence="5" id="KW-0521">NADP</keyword>
<accession>A0A2T4YNM2</accession>